<dbReference type="Proteomes" id="UP001241056">
    <property type="component" value="Unassembled WGS sequence"/>
</dbReference>
<protein>
    <submittedName>
        <fullName evidence="1">DUF2141 domain-containing protein</fullName>
    </submittedName>
</protein>
<comment type="caution">
    <text evidence="1">The sequence shown here is derived from an EMBL/GenBank/DDBJ whole genome shotgun (WGS) entry which is preliminary data.</text>
</comment>
<proteinExistence type="predicted"/>
<dbReference type="EMBL" id="JAUCDY010000001">
    <property type="protein sequence ID" value="MDM7857002.1"/>
    <property type="molecule type" value="Genomic_DNA"/>
</dbReference>
<dbReference type="Pfam" id="PF09912">
    <property type="entry name" value="DUF2141"/>
    <property type="match status" value="1"/>
</dbReference>
<evidence type="ECO:0000313" key="2">
    <source>
        <dbReference type="Proteomes" id="UP001241056"/>
    </source>
</evidence>
<name>A0ABT7SLD5_9GAMM</name>
<dbReference type="InterPro" id="IPR018673">
    <property type="entry name" value="DUF2141"/>
</dbReference>
<sequence>MNKTCPPRGKAKKTLLIISQAWLLWISFPSFAATLVIELSEQQPRAVIHAALYDQSSTNWEAQPLRAVETTKETIVFTGLPPGRYAVQLFQDMNANGRLDSSRNGIPKEPVGFSNNPSLFRGKPSIDKCWINVAEPLVTENIRFFVRKRYANTAE</sequence>
<organism evidence="1 2">
    <name type="scientific">Thiopseudomonas acetoxidans</name>
    <dbReference type="NCBI Taxonomy" id="3041622"/>
    <lineage>
        <taxon>Bacteria</taxon>
        <taxon>Pseudomonadati</taxon>
        <taxon>Pseudomonadota</taxon>
        <taxon>Gammaproteobacteria</taxon>
        <taxon>Pseudomonadales</taxon>
        <taxon>Pseudomonadaceae</taxon>
        <taxon>Thiopseudomonas</taxon>
    </lineage>
</organism>
<dbReference type="RefSeq" id="WP_289409628.1">
    <property type="nucleotide sequence ID" value="NZ_JAUCDY010000001.1"/>
</dbReference>
<reference evidence="1 2" key="1">
    <citation type="submission" date="2023-06" db="EMBL/GenBank/DDBJ databases">
        <title>Thiopseudomonas sp. CY1220 draft genome sequence.</title>
        <authorList>
            <person name="Zhao G."/>
            <person name="An M."/>
        </authorList>
    </citation>
    <scope>NUCLEOTIDE SEQUENCE [LARGE SCALE GENOMIC DNA]</scope>
    <source>
        <strain evidence="1 2">CY1220</strain>
    </source>
</reference>
<gene>
    <name evidence="1" type="ORF">QEZ41_01720</name>
</gene>
<accession>A0ABT7SLD5</accession>
<evidence type="ECO:0000313" key="1">
    <source>
        <dbReference type="EMBL" id="MDM7857002.1"/>
    </source>
</evidence>
<keyword evidence="2" id="KW-1185">Reference proteome</keyword>